<dbReference type="Proteomes" id="UP000053890">
    <property type="component" value="Unassembled WGS sequence"/>
</dbReference>
<dbReference type="EMBL" id="KQ474091">
    <property type="protein sequence ID" value="KPV71738.1"/>
    <property type="molecule type" value="Genomic_DNA"/>
</dbReference>
<sequence length="251" mass="26191">MLAIRSFLLLSLAGVLSTLATARTDPLRPLLHPGHLSHESPLHPSALSTRSFLRARQAVLPEAGQVTAARGVQAQRDAHDTLFRLLAILSSSPLSASTTTSVTSDDPLDAIASFAAAQRRPGAAAPSASPAPVPSGHSLARRSLPARVDRDPLTALTALLDTLDRTISVPLGDILPSLPPVLRDSVRALLESVGDEMADLVEGALVQGGVEVAGAEQVLMTLGRDGVQVEEDKEQRMASLLKLVRGSVAGI</sequence>
<protein>
    <submittedName>
        <fullName evidence="3">Uncharacterized protein</fullName>
    </submittedName>
</protein>
<evidence type="ECO:0000256" key="2">
    <source>
        <dbReference type="SAM" id="SignalP"/>
    </source>
</evidence>
<evidence type="ECO:0000313" key="4">
    <source>
        <dbReference type="Proteomes" id="UP000053890"/>
    </source>
</evidence>
<feature type="chain" id="PRO_5006159608" evidence="2">
    <location>
        <begin position="23"/>
        <end position="251"/>
    </location>
</feature>
<dbReference type="AlphaFoldDB" id="A0A0P9IQM8"/>
<keyword evidence="2" id="KW-0732">Signal</keyword>
<keyword evidence="4" id="KW-1185">Reference proteome</keyword>
<dbReference type="RefSeq" id="XP_018267787.1">
    <property type="nucleotide sequence ID" value="XM_018414985.1"/>
</dbReference>
<name>A0A0P9IQM8_RHOGW</name>
<feature type="signal peptide" evidence="2">
    <location>
        <begin position="1"/>
        <end position="22"/>
    </location>
</feature>
<feature type="compositionally biased region" description="Low complexity" evidence="1">
    <location>
        <begin position="119"/>
        <end position="138"/>
    </location>
</feature>
<feature type="region of interest" description="Disordered" evidence="1">
    <location>
        <begin position="119"/>
        <end position="144"/>
    </location>
</feature>
<organism evidence="3 4">
    <name type="scientific">Rhodotorula graminis (strain WP1)</name>
    <dbReference type="NCBI Taxonomy" id="578459"/>
    <lineage>
        <taxon>Eukaryota</taxon>
        <taxon>Fungi</taxon>
        <taxon>Dikarya</taxon>
        <taxon>Basidiomycota</taxon>
        <taxon>Pucciniomycotina</taxon>
        <taxon>Microbotryomycetes</taxon>
        <taxon>Sporidiobolales</taxon>
        <taxon>Sporidiobolaceae</taxon>
        <taxon>Rhodotorula</taxon>
    </lineage>
</organism>
<dbReference type="GeneID" id="28975433"/>
<accession>A0A0P9IQM8</accession>
<evidence type="ECO:0000313" key="3">
    <source>
        <dbReference type="EMBL" id="KPV71738.1"/>
    </source>
</evidence>
<proteinExistence type="predicted"/>
<evidence type="ECO:0000256" key="1">
    <source>
        <dbReference type="SAM" id="MobiDB-lite"/>
    </source>
</evidence>
<reference evidence="3 4" key="1">
    <citation type="journal article" date="2015" name="Front. Microbiol.">
        <title>Genome sequence of the plant growth promoting endophytic yeast Rhodotorula graminis WP1.</title>
        <authorList>
            <person name="Firrincieli A."/>
            <person name="Otillar R."/>
            <person name="Salamov A."/>
            <person name="Schmutz J."/>
            <person name="Khan Z."/>
            <person name="Redman R.S."/>
            <person name="Fleck N.D."/>
            <person name="Lindquist E."/>
            <person name="Grigoriev I.V."/>
            <person name="Doty S.L."/>
        </authorList>
    </citation>
    <scope>NUCLEOTIDE SEQUENCE [LARGE SCALE GENOMIC DNA]</scope>
    <source>
        <strain evidence="3 4">WP1</strain>
    </source>
</reference>
<gene>
    <name evidence="3" type="ORF">RHOBADRAFT_47442</name>
</gene>